<reference evidence="2" key="2">
    <citation type="submission" date="2020-09" db="EMBL/GenBank/DDBJ databases">
        <authorList>
            <person name="Sun Q."/>
            <person name="Ohkuma M."/>
        </authorList>
    </citation>
    <scope>NUCLEOTIDE SEQUENCE</scope>
    <source>
        <strain evidence="2">JCM 30804</strain>
    </source>
</reference>
<dbReference type="NCBIfam" id="NF008362">
    <property type="entry name" value="PRK11152.1"/>
    <property type="match status" value="1"/>
</dbReference>
<comment type="caution">
    <text evidence="2">The sequence shown here is derived from an EMBL/GenBank/DDBJ whole genome shotgun (WGS) entry which is preliminary data.</text>
</comment>
<keyword evidence="3" id="KW-1185">Reference proteome</keyword>
<proteinExistence type="predicted"/>
<dbReference type="EMBL" id="BMPZ01000003">
    <property type="protein sequence ID" value="GGI80465.1"/>
    <property type="molecule type" value="Genomic_DNA"/>
</dbReference>
<reference evidence="2" key="1">
    <citation type="journal article" date="2014" name="Int. J. Syst. Evol. Microbiol.">
        <title>Complete genome sequence of Corynebacterium casei LMG S-19264T (=DSM 44701T), isolated from a smear-ripened cheese.</title>
        <authorList>
            <consortium name="US DOE Joint Genome Institute (JGI-PGF)"/>
            <person name="Walter F."/>
            <person name="Albersmeier A."/>
            <person name="Kalinowski J."/>
            <person name="Ruckert C."/>
        </authorList>
    </citation>
    <scope>NUCLEOTIDE SEQUENCE</scope>
    <source>
        <strain evidence="2">JCM 30804</strain>
    </source>
</reference>
<accession>A0A917NA08</accession>
<dbReference type="PROSITE" id="PS51671">
    <property type="entry name" value="ACT"/>
    <property type="match status" value="1"/>
</dbReference>
<dbReference type="InterPro" id="IPR045865">
    <property type="entry name" value="ACT-like_dom_sf"/>
</dbReference>
<dbReference type="Pfam" id="PF13710">
    <property type="entry name" value="ACT_5"/>
    <property type="match status" value="1"/>
</dbReference>
<gene>
    <name evidence="2" type="primary">ilvM</name>
    <name evidence="2" type="ORF">GCM10009332_17270</name>
</gene>
<dbReference type="AlphaFoldDB" id="A0A917NA08"/>
<dbReference type="SUPFAM" id="SSF55021">
    <property type="entry name" value="ACT-like"/>
    <property type="match status" value="1"/>
</dbReference>
<evidence type="ECO:0000259" key="1">
    <source>
        <dbReference type="PROSITE" id="PS51671"/>
    </source>
</evidence>
<dbReference type="Proteomes" id="UP000613743">
    <property type="component" value="Unassembled WGS sequence"/>
</dbReference>
<evidence type="ECO:0000313" key="2">
    <source>
        <dbReference type="EMBL" id="GGI80465.1"/>
    </source>
</evidence>
<name>A0A917NA08_9GAMM</name>
<dbReference type="InterPro" id="IPR002912">
    <property type="entry name" value="ACT_dom"/>
</dbReference>
<evidence type="ECO:0000313" key="3">
    <source>
        <dbReference type="Proteomes" id="UP000613743"/>
    </source>
</evidence>
<protein>
    <submittedName>
        <fullName evidence="2">Acetolactate synthase</fullName>
    </submittedName>
</protein>
<organism evidence="2 3">
    <name type="scientific">Shewanella gelidii</name>
    <dbReference type="NCBI Taxonomy" id="1642821"/>
    <lineage>
        <taxon>Bacteria</taxon>
        <taxon>Pseudomonadati</taxon>
        <taxon>Pseudomonadota</taxon>
        <taxon>Gammaproteobacteria</taxon>
        <taxon>Alteromonadales</taxon>
        <taxon>Shewanellaceae</taxon>
        <taxon>Shewanella</taxon>
    </lineage>
</organism>
<dbReference type="Gene3D" id="3.30.70.260">
    <property type="match status" value="1"/>
</dbReference>
<feature type="domain" description="ACT" evidence="1">
    <location>
        <begin position="5"/>
        <end position="77"/>
    </location>
</feature>
<sequence>MMIHALELELHQRPEVLERILRVARHRGFKIIKMNMRSTSDVDATMELEVDSERTVDLLSNQLTKLVDVTQCRVLSSTQTAQTASL</sequence>